<reference evidence="2" key="1">
    <citation type="submission" date="2022-12" db="EMBL/GenBank/DDBJ databases">
        <title>New Phytohabitans aurantiacus sp. RD004123 nov., an actinomycete isolated from soil.</title>
        <authorList>
            <person name="Triningsih D.W."/>
            <person name="Harunari E."/>
            <person name="Igarashi Y."/>
        </authorList>
    </citation>
    <scope>NUCLEOTIDE SEQUENCE</scope>
    <source>
        <strain evidence="2">RD004123</strain>
    </source>
</reference>
<comment type="caution">
    <text evidence="2">The sequence shown here is derived from an EMBL/GenBank/DDBJ whole genome shotgun (WGS) entry which is preliminary data.</text>
</comment>
<dbReference type="Pfam" id="PF12770">
    <property type="entry name" value="CHAT"/>
    <property type="match status" value="1"/>
</dbReference>
<protein>
    <recommendedName>
        <fullName evidence="1">CHAT domain-containing protein</fullName>
    </recommendedName>
</protein>
<sequence>MKVDDLSVHALLYSVHHDSLRALWIEDEDRREVVLCRTDEFLHEADALREELGRTFEVAIGRMPLLNRFMTTWGRMLVPAEIRAHPPDVLVVVPHALVHDLPLHLVVTDIGGPLGTVCGIAYCSGMTLFQRCASRNPLRRLDLDTWRFEEEAAPRGHRTGRTLRVGGVDVLAAHDDGFERLAAALAASFRDGEVTTVGGQDQEGASWMRPMRLDRRFVLSQFDAHRESLVDRGPDVLCIVAHGDLDLERHQLSGLLLAAPPRGIGLHKVDFTVDGKRVRRTLLPLRVAPPVNTALVTEVLTAAELELSGTSSSELVCLLGCSAGSGRLLQADEPASLAESFLKLGSPSVVAPMWDAHVDATYEWMACFFEAWIQRGKPKALAGRDATAEVSTRYGPERAGVLTLRGDWL</sequence>
<keyword evidence="3" id="KW-1185">Reference proteome</keyword>
<gene>
    <name evidence="2" type="ORF">Pa4123_41330</name>
</gene>
<proteinExistence type="predicted"/>
<evidence type="ECO:0000259" key="1">
    <source>
        <dbReference type="Pfam" id="PF12770"/>
    </source>
</evidence>
<dbReference type="RefSeq" id="WP_281898098.1">
    <property type="nucleotide sequence ID" value="NZ_BSDI01000019.1"/>
</dbReference>
<feature type="domain" description="CHAT" evidence="1">
    <location>
        <begin position="80"/>
        <end position="389"/>
    </location>
</feature>
<evidence type="ECO:0000313" key="3">
    <source>
        <dbReference type="Proteomes" id="UP001144280"/>
    </source>
</evidence>
<name>A0ABQ5QWC3_9ACTN</name>
<dbReference type="EMBL" id="BSDI01000019">
    <property type="protein sequence ID" value="GLH98858.1"/>
    <property type="molecule type" value="Genomic_DNA"/>
</dbReference>
<dbReference type="Proteomes" id="UP001144280">
    <property type="component" value="Unassembled WGS sequence"/>
</dbReference>
<organism evidence="2 3">
    <name type="scientific">Phytohabitans aurantiacus</name>
    <dbReference type="NCBI Taxonomy" id="3016789"/>
    <lineage>
        <taxon>Bacteria</taxon>
        <taxon>Bacillati</taxon>
        <taxon>Actinomycetota</taxon>
        <taxon>Actinomycetes</taxon>
        <taxon>Micromonosporales</taxon>
        <taxon>Micromonosporaceae</taxon>
    </lineage>
</organism>
<accession>A0ABQ5QWC3</accession>
<dbReference type="InterPro" id="IPR024983">
    <property type="entry name" value="CHAT_dom"/>
</dbReference>
<evidence type="ECO:0000313" key="2">
    <source>
        <dbReference type="EMBL" id="GLH98858.1"/>
    </source>
</evidence>